<feature type="transmembrane region" description="Helical" evidence="1">
    <location>
        <begin position="232"/>
        <end position="256"/>
    </location>
</feature>
<evidence type="ECO:0000313" key="3">
    <source>
        <dbReference type="Proteomes" id="UP000248555"/>
    </source>
</evidence>
<dbReference type="InterPro" id="IPR025695">
    <property type="entry name" value="DoxX-like"/>
</dbReference>
<keyword evidence="1" id="KW-1133">Transmembrane helix</keyword>
<keyword evidence="1" id="KW-0472">Membrane</keyword>
<proteinExistence type="predicted"/>
<dbReference type="AlphaFoldDB" id="A0A327Y7T7"/>
<sequence>MNGFKYRSVSLFYADSMGEDEIYMGKSSSIYVETIVKTDMETLWEYTQNPELHEQWDLRFSTIKYLPKKHESEAQRFLYTTKIGFGLSISGEGEAVGTRIHNGERTSSLKFWSDQPISLIKKGSGYWKYTPHKEGIRFYTIYHYETRFGFMGKVFDRWMFRPIMAWATAWSFDCLRLWIEKKIHPLYSVQRSLIHLLVVFTLVLIWIYQGLVPKLLFPDSGELEMIKDLQLFAGYESFLLSFIGFSEILFGIFLFLFRRTKWIYYWNIGIILFLTLGAFASDPTVFREPFNPVTLNVSVIILSFIGLITLRDTASASNCKWGIK</sequence>
<gene>
    <name evidence="2" type="ORF">B0I26_11520</name>
</gene>
<evidence type="ECO:0000256" key="1">
    <source>
        <dbReference type="SAM" id="Phobius"/>
    </source>
</evidence>
<comment type="caution">
    <text evidence="2">The sequence shown here is derived from an EMBL/GenBank/DDBJ whole genome shotgun (WGS) entry which is preliminary data.</text>
</comment>
<reference evidence="2 3" key="1">
    <citation type="submission" date="2018-06" db="EMBL/GenBank/DDBJ databases">
        <title>Genomic Encyclopedia of Type Strains, Phase III (KMG-III): the genomes of soil and plant-associated and newly described type strains.</title>
        <authorList>
            <person name="Whitman W."/>
        </authorList>
    </citation>
    <scope>NUCLEOTIDE SEQUENCE [LARGE SCALE GENOMIC DNA]</scope>
    <source>
        <strain evidence="2 3">CGMCC 1.8979</strain>
    </source>
</reference>
<evidence type="ECO:0000313" key="2">
    <source>
        <dbReference type="EMBL" id="RAK16884.1"/>
    </source>
</evidence>
<feature type="transmembrane region" description="Helical" evidence="1">
    <location>
        <begin position="263"/>
        <end position="281"/>
    </location>
</feature>
<dbReference type="Proteomes" id="UP000248555">
    <property type="component" value="Unassembled WGS sequence"/>
</dbReference>
<feature type="transmembrane region" description="Helical" evidence="1">
    <location>
        <begin position="293"/>
        <end position="310"/>
    </location>
</feature>
<name>A0A327Y7T7_9BACL</name>
<protein>
    <submittedName>
        <fullName evidence="2">DoxX-like protein</fullName>
    </submittedName>
</protein>
<organism evidence="2 3">
    <name type="scientific">Paranoxybacillus vitaminiphilus</name>
    <dbReference type="NCBI Taxonomy" id="581036"/>
    <lineage>
        <taxon>Bacteria</taxon>
        <taxon>Bacillati</taxon>
        <taxon>Bacillota</taxon>
        <taxon>Bacilli</taxon>
        <taxon>Bacillales</taxon>
        <taxon>Anoxybacillaceae</taxon>
        <taxon>Paranoxybacillus</taxon>
    </lineage>
</organism>
<keyword evidence="1" id="KW-0812">Transmembrane</keyword>
<dbReference type="Pfam" id="PF13781">
    <property type="entry name" value="DoxX_3"/>
    <property type="match status" value="1"/>
</dbReference>
<dbReference type="EMBL" id="QLMH01000015">
    <property type="protein sequence ID" value="RAK16884.1"/>
    <property type="molecule type" value="Genomic_DNA"/>
</dbReference>
<accession>A0A327Y7T7</accession>
<keyword evidence="3" id="KW-1185">Reference proteome</keyword>
<feature type="transmembrane region" description="Helical" evidence="1">
    <location>
        <begin position="192"/>
        <end position="212"/>
    </location>
</feature>
<dbReference type="SUPFAM" id="SSF55961">
    <property type="entry name" value="Bet v1-like"/>
    <property type="match status" value="1"/>
</dbReference>